<organism evidence="1">
    <name type="scientific">Xenorhabdus bovienii str. Intermedium</name>
    <dbReference type="NCBI Taxonomy" id="1379677"/>
    <lineage>
        <taxon>Bacteria</taxon>
        <taxon>Pseudomonadati</taxon>
        <taxon>Pseudomonadota</taxon>
        <taxon>Gammaproteobacteria</taxon>
        <taxon>Enterobacterales</taxon>
        <taxon>Morganellaceae</taxon>
        <taxon>Xenorhabdus</taxon>
    </lineage>
</organism>
<dbReference type="EMBL" id="CBTB010000016">
    <property type="protein sequence ID" value="CDH30868.1"/>
    <property type="molecule type" value="Genomic_DNA"/>
</dbReference>
<protein>
    <submittedName>
        <fullName evidence="1">Uncharacterized protein</fullName>
    </submittedName>
</protein>
<dbReference type="Proteomes" id="UP000028480">
    <property type="component" value="Unassembled WGS sequence"/>
</dbReference>
<dbReference type="HOGENOM" id="CLU_3190728_0_0_6"/>
<name>A0A077QCQ7_XENBV</name>
<evidence type="ECO:0000313" key="1">
    <source>
        <dbReference type="EMBL" id="CDH30868.1"/>
    </source>
</evidence>
<accession>A0A077QCQ7</accession>
<gene>
    <name evidence="1" type="ORF">XBI1_1120016</name>
</gene>
<sequence length="46" mass="5631">MLFYNMTSTFHNLFSENNPGIIYHEVKNNLRHYAFKNRQIKITTRK</sequence>
<proteinExistence type="predicted"/>
<dbReference type="AlphaFoldDB" id="A0A077QCQ7"/>
<comment type="caution">
    <text evidence="1">The sequence shown here is derived from an EMBL/GenBank/DDBJ whole genome shotgun (WGS) entry which is preliminary data.</text>
</comment>
<reference evidence="1" key="1">
    <citation type="submission" date="2013-07" db="EMBL/GenBank/DDBJ databases">
        <title>Sub-species coevolution in mutualistic symbiosis.</title>
        <authorList>
            <person name="Murfin K."/>
            <person name="Klassen J."/>
            <person name="Lee M."/>
            <person name="Forst S."/>
            <person name="Stock P."/>
            <person name="Goodrich-Blair H."/>
        </authorList>
    </citation>
    <scope>NUCLEOTIDE SEQUENCE [LARGE SCALE GENOMIC DNA]</scope>
    <source>
        <strain evidence="1">Intermedium</strain>
    </source>
</reference>